<comment type="similarity">
    <text evidence="1">Belongs to the nitroreductase family.</text>
</comment>
<feature type="domain" description="Nitroreductase" evidence="3">
    <location>
        <begin position="70"/>
        <end position="146"/>
    </location>
</feature>
<evidence type="ECO:0000259" key="3">
    <source>
        <dbReference type="Pfam" id="PF00881"/>
    </source>
</evidence>
<dbReference type="PANTHER" id="PTHR43673">
    <property type="entry name" value="NAD(P)H NITROREDUCTASE YDGI-RELATED"/>
    <property type="match status" value="1"/>
</dbReference>
<gene>
    <name evidence="4" type="ORF">H8J70_09785</name>
</gene>
<organism evidence="4 5">
    <name type="scientific">Megasphaera hominis</name>
    <dbReference type="NCBI Taxonomy" id="159836"/>
    <lineage>
        <taxon>Bacteria</taxon>
        <taxon>Bacillati</taxon>
        <taxon>Bacillota</taxon>
        <taxon>Negativicutes</taxon>
        <taxon>Veillonellales</taxon>
        <taxon>Veillonellaceae</taxon>
        <taxon>Megasphaera</taxon>
    </lineage>
</organism>
<evidence type="ECO:0000256" key="2">
    <source>
        <dbReference type="ARBA" id="ARBA00023002"/>
    </source>
</evidence>
<comment type="caution">
    <text evidence="4">The sequence shown here is derived from an EMBL/GenBank/DDBJ whole genome shotgun (WGS) entry which is preliminary data.</text>
</comment>
<dbReference type="InterPro" id="IPR029479">
    <property type="entry name" value="Nitroreductase"/>
</dbReference>
<dbReference type="PANTHER" id="PTHR43673:SF10">
    <property type="entry name" value="NADH DEHYDROGENASE_NAD(P)H NITROREDUCTASE XCC3605-RELATED"/>
    <property type="match status" value="1"/>
</dbReference>
<dbReference type="Proteomes" id="UP000606870">
    <property type="component" value="Unassembled WGS sequence"/>
</dbReference>
<dbReference type="Pfam" id="PF00881">
    <property type="entry name" value="Nitroreductase"/>
    <property type="match status" value="2"/>
</dbReference>
<accession>A0ABR6VJS4</accession>
<dbReference type="InterPro" id="IPR000415">
    <property type="entry name" value="Nitroreductase-like"/>
</dbReference>
<keyword evidence="2" id="KW-0560">Oxidoreductase</keyword>
<dbReference type="RefSeq" id="WP_186504000.1">
    <property type="nucleotide sequence ID" value="NZ_JACOGK010000030.1"/>
</dbReference>
<evidence type="ECO:0000313" key="5">
    <source>
        <dbReference type="Proteomes" id="UP000606870"/>
    </source>
</evidence>
<protein>
    <submittedName>
        <fullName evidence="4">Nitroreductase family protein</fullName>
    </submittedName>
</protein>
<evidence type="ECO:0000256" key="1">
    <source>
        <dbReference type="ARBA" id="ARBA00007118"/>
    </source>
</evidence>
<sequence>MTSSIFTRTSVRKYADRPVEQEKTEYMLKAAMQAPSAGNQQPWEFYVITNKEVLEKLSHISEFSQPAGRAPVAILTVMHATGMPYQNVAPVDMSICTEHLWLACDEMGLGGVWVGVAPFADRIAKVREIMDLPEDLMPFSIFAYGYAEKVRPQKDRFDESRIHYIR</sequence>
<dbReference type="EMBL" id="JACOGK010000030">
    <property type="protein sequence ID" value="MBC3537542.1"/>
    <property type="molecule type" value="Genomic_DNA"/>
</dbReference>
<name>A0ABR6VJS4_9FIRM</name>
<proteinExistence type="inferred from homology"/>
<keyword evidence="5" id="KW-1185">Reference proteome</keyword>
<evidence type="ECO:0000313" key="4">
    <source>
        <dbReference type="EMBL" id="MBC3537542.1"/>
    </source>
</evidence>
<dbReference type="Gene3D" id="3.40.109.10">
    <property type="entry name" value="NADH Oxidase"/>
    <property type="match status" value="1"/>
</dbReference>
<feature type="domain" description="Nitroreductase" evidence="3">
    <location>
        <begin position="6"/>
        <end position="61"/>
    </location>
</feature>
<reference evidence="4 5" key="1">
    <citation type="submission" date="2020-08" db="EMBL/GenBank/DDBJ databases">
        <authorList>
            <person name="Liu C."/>
            <person name="Sun Q."/>
        </authorList>
    </citation>
    <scope>NUCLEOTIDE SEQUENCE [LARGE SCALE GENOMIC DNA]</scope>
    <source>
        <strain evidence="4 5">NSJ-59</strain>
    </source>
</reference>
<dbReference type="SUPFAM" id="SSF55469">
    <property type="entry name" value="FMN-dependent nitroreductase-like"/>
    <property type="match status" value="1"/>
</dbReference>